<organism evidence="9 10">
    <name type="scientific">Jiangella alkaliphila</name>
    <dbReference type="NCBI Taxonomy" id="419479"/>
    <lineage>
        <taxon>Bacteria</taxon>
        <taxon>Bacillati</taxon>
        <taxon>Actinomycetota</taxon>
        <taxon>Actinomycetes</taxon>
        <taxon>Jiangellales</taxon>
        <taxon>Jiangellaceae</taxon>
        <taxon>Jiangella</taxon>
    </lineage>
</organism>
<keyword evidence="5 7" id="KW-1133">Transmembrane helix</keyword>
<dbReference type="SUPFAM" id="SSF161098">
    <property type="entry name" value="MetI-like"/>
    <property type="match status" value="1"/>
</dbReference>
<feature type="transmembrane region" description="Helical" evidence="7">
    <location>
        <begin position="282"/>
        <end position="302"/>
    </location>
</feature>
<dbReference type="STRING" id="419479.SAMN04488563_3465"/>
<evidence type="ECO:0000259" key="8">
    <source>
        <dbReference type="PROSITE" id="PS50928"/>
    </source>
</evidence>
<dbReference type="InterPro" id="IPR045621">
    <property type="entry name" value="BPD_transp_1_N"/>
</dbReference>
<name>A0A1H2K5W1_9ACTN</name>
<dbReference type="GO" id="GO:0055085">
    <property type="term" value="P:transmembrane transport"/>
    <property type="evidence" value="ECO:0007669"/>
    <property type="project" value="InterPro"/>
</dbReference>
<comment type="subcellular location">
    <subcellularLocation>
        <location evidence="1 7">Cell membrane</location>
        <topology evidence="1 7">Multi-pass membrane protein</topology>
    </subcellularLocation>
</comment>
<dbReference type="InterPro" id="IPR035906">
    <property type="entry name" value="MetI-like_sf"/>
</dbReference>
<dbReference type="Pfam" id="PF19300">
    <property type="entry name" value="BPD_transp_1_N"/>
    <property type="match status" value="1"/>
</dbReference>
<evidence type="ECO:0000313" key="9">
    <source>
        <dbReference type="EMBL" id="SDU64097.1"/>
    </source>
</evidence>
<gene>
    <name evidence="9" type="ORF">SAMN04488563_3465</name>
</gene>
<feature type="domain" description="ABC transmembrane type-1" evidence="8">
    <location>
        <begin position="97"/>
        <end position="302"/>
    </location>
</feature>
<keyword evidence="10" id="KW-1185">Reference proteome</keyword>
<dbReference type="Proteomes" id="UP000182977">
    <property type="component" value="Chromosome I"/>
</dbReference>
<comment type="similarity">
    <text evidence="7">Belongs to the binding-protein-dependent transport system permease family.</text>
</comment>
<dbReference type="CDD" id="cd06261">
    <property type="entry name" value="TM_PBP2"/>
    <property type="match status" value="1"/>
</dbReference>
<dbReference type="PANTHER" id="PTHR43163:SF6">
    <property type="entry name" value="DIPEPTIDE TRANSPORT SYSTEM PERMEASE PROTEIN DPPB-RELATED"/>
    <property type="match status" value="1"/>
</dbReference>
<keyword evidence="6 7" id="KW-0472">Membrane</keyword>
<evidence type="ECO:0000256" key="3">
    <source>
        <dbReference type="ARBA" id="ARBA00022475"/>
    </source>
</evidence>
<keyword evidence="2 7" id="KW-0813">Transport</keyword>
<dbReference type="PROSITE" id="PS50928">
    <property type="entry name" value="ABC_TM1"/>
    <property type="match status" value="1"/>
</dbReference>
<dbReference type="GO" id="GO:0005886">
    <property type="term" value="C:plasma membrane"/>
    <property type="evidence" value="ECO:0007669"/>
    <property type="project" value="UniProtKB-SubCell"/>
</dbReference>
<dbReference type="AlphaFoldDB" id="A0A1H2K5W1"/>
<accession>A0A1H2K5W1</accession>
<evidence type="ECO:0000256" key="1">
    <source>
        <dbReference type="ARBA" id="ARBA00004651"/>
    </source>
</evidence>
<evidence type="ECO:0000256" key="7">
    <source>
        <dbReference type="RuleBase" id="RU363032"/>
    </source>
</evidence>
<keyword evidence="3" id="KW-1003">Cell membrane</keyword>
<evidence type="ECO:0000256" key="4">
    <source>
        <dbReference type="ARBA" id="ARBA00022692"/>
    </source>
</evidence>
<evidence type="ECO:0000256" key="6">
    <source>
        <dbReference type="ARBA" id="ARBA00023136"/>
    </source>
</evidence>
<evidence type="ECO:0000313" key="10">
    <source>
        <dbReference type="Proteomes" id="UP000182977"/>
    </source>
</evidence>
<dbReference type="Gene3D" id="1.10.3720.10">
    <property type="entry name" value="MetI-like"/>
    <property type="match status" value="1"/>
</dbReference>
<dbReference type="PANTHER" id="PTHR43163">
    <property type="entry name" value="DIPEPTIDE TRANSPORT SYSTEM PERMEASE PROTEIN DPPB-RELATED"/>
    <property type="match status" value="1"/>
</dbReference>
<feature type="transmembrane region" description="Helical" evidence="7">
    <location>
        <begin position="178"/>
        <end position="198"/>
    </location>
</feature>
<dbReference type="Pfam" id="PF00528">
    <property type="entry name" value="BPD_transp_1"/>
    <property type="match status" value="1"/>
</dbReference>
<evidence type="ECO:0000256" key="2">
    <source>
        <dbReference type="ARBA" id="ARBA00022448"/>
    </source>
</evidence>
<sequence length="321" mass="34314">MSMTRYVAGRLAQIVLLAFLASLLIFMFSRALPGDPATLYAGPDASPETVAAVRASFGLDEPIFVQYWRWLTEALQGNFGQSYNSRLPVSELVAGALPATLQLAAASLVLALMIGLPTGVISALKPGSKADYAITTYNGLALSIPGFWLAILLIILFALVLGLLPAGGRVSIFDDPAGALRTIALPAVVLAFRLSAVLSRFTRTVVLEALNDDHVLTATAKGLSRRAVLTKHVLRNAVVPLITIIAVEVAELLNGAVILEALFGWPGMGWLSVQAVQTRDYLLLQAILLVFVLVTLVLNLLADVAQARLDPRVRTRRGALR</sequence>
<evidence type="ECO:0000256" key="5">
    <source>
        <dbReference type="ARBA" id="ARBA00022989"/>
    </source>
</evidence>
<dbReference type="EMBL" id="LT629791">
    <property type="protein sequence ID" value="SDU64097.1"/>
    <property type="molecule type" value="Genomic_DNA"/>
</dbReference>
<feature type="transmembrane region" description="Helical" evidence="7">
    <location>
        <begin position="233"/>
        <end position="262"/>
    </location>
</feature>
<proteinExistence type="inferred from homology"/>
<feature type="transmembrane region" description="Helical" evidence="7">
    <location>
        <begin position="103"/>
        <end position="124"/>
    </location>
</feature>
<keyword evidence="4 7" id="KW-0812">Transmembrane</keyword>
<dbReference type="InterPro" id="IPR000515">
    <property type="entry name" value="MetI-like"/>
</dbReference>
<feature type="transmembrane region" description="Helical" evidence="7">
    <location>
        <begin position="145"/>
        <end position="166"/>
    </location>
</feature>
<protein>
    <submittedName>
        <fullName evidence="9">Peptide/nickel transport system permease protein</fullName>
    </submittedName>
</protein>
<reference evidence="10" key="1">
    <citation type="submission" date="2016-10" db="EMBL/GenBank/DDBJ databases">
        <authorList>
            <person name="Varghese N."/>
            <person name="Submissions S."/>
        </authorList>
    </citation>
    <scope>NUCLEOTIDE SEQUENCE [LARGE SCALE GENOMIC DNA]</scope>
    <source>
        <strain evidence="10">DSM 45079</strain>
    </source>
</reference>